<gene>
    <name evidence="1" type="ORF">TRIADDRAFT_53646</name>
</gene>
<dbReference type="CTD" id="6751285"/>
<dbReference type="InterPro" id="IPR036322">
    <property type="entry name" value="WD40_repeat_dom_sf"/>
</dbReference>
<organism evidence="1 2">
    <name type="scientific">Trichoplax adhaerens</name>
    <name type="common">Trichoplax reptans</name>
    <dbReference type="NCBI Taxonomy" id="10228"/>
    <lineage>
        <taxon>Eukaryota</taxon>
        <taxon>Metazoa</taxon>
        <taxon>Placozoa</taxon>
        <taxon>Uniplacotomia</taxon>
        <taxon>Trichoplacea</taxon>
        <taxon>Trichoplacidae</taxon>
        <taxon>Trichoplax</taxon>
    </lineage>
</organism>
<dbReference type="AlphaFoldDB" id="B3RPS5"/>
<protein>
    <recommendedName>
        <fullName evidence="3">Partner and localiser of BRCA2 WD40 domain-containing protein</fullName>
    </recommendedName>
</protein>
<dbReference type="HOGENOM" id="CLU_574060_0_0_1"/>
<evidence type="ECO:0008006" key="3">
    <source>
        <dbReference type="Google" id="ProtNLM"/>
    </source>
</evidence>
<dbReference type="Proteomes" id="UP000009022">
    <property type="component" value="Unassembled WGS sequence"/>
</dbReference>
<dbReference type="SUPFAM" id="SSF50978">
    <property type="entry name" value="WD40 repeat-like"/>
    <property type="match status" value="1"/>
</dbReference>
<dbReference type="RefSeq" id="XP_002109525.1">
    <property type="nucleotide sequence ID" value="XM_002109489.1"/>
</dbReference>
<dbReference type="InParanoid" id="B3RPS5"/>
<dbReference type="EMBL" id="DS985242">
    <property type="protein sequence ID" value="EDV27691.1"/>
    <property type="molecule type" value="Genomic_DNA"/>
</dbReference>
<evidence type="ECO:0000313" key="1">
    <source>
        <dbReference type="EMBL" id="EDV27691.1"/>
    </source>
</evidence>
<accession>B3RPS5</accession>
<proteinExistence type="predicted"/>
<name>B3RPS5_TRIAD</name>
<sequence length="476" mass="53732">MNKGKGFQEKIACRSLSIQLARRIAKHEKQLQKLTSYYQDYINKHKQSIKQSPNSTDCCISENNDKTGNISKHNPVTCPDDMIASQDTALFLPTLQMFDNDDDDNQALTQIEDHDGHIENDSQLTGHDIDLVSNLQGNGMETVEDDSLLMLEAKATPSYKCDNNASINSDNSHALSTGNKRQQSVDTKIKSLNWTINSCADVDDIEKSSTTLYEFQLQACLQVKEPVKSIAFSSNNGNCNDSIKIATCSDRIITIWTLSKDDFSEWNFVKCLTCDKNMEKFSDVNFLSTDTGICISVTGKFRASHNRIYRITDKEDFSLELRSGCSKFPCKCEYRSVNCPPGHKNVITAILNGNDKNYYFRKYCLDDKCQNLISCNDFEKPNILEKLSSIVVAHGSELMLLGLFEKTIVLWNWSNYQITKRIALDGSFIEKEAAKCFRVVIEKDWLFAVIGSSFDKLTLTAISFRLIEEQGINIGP</sequence>
<dbReference type="KEGG" id="tad:TRIADDRAFT_53646"/>
<evidence type="ECO:0000313" key="2">
    <source>
        <dbReference type="Proteomes" id="UP000009022"/>
    </source>
</evidence>
<reference evidence="1 2" key="1">
    <citation type="journal article" date="2008" name="Nature">
        <title>The Trichoplax genome and the nature of placozoans.</title>
        <authorList>
            <person name="Srivastava M."/>
            <person name="Begovic E."/>
            <person name="Chapman J."/>
            <person name="Putnam N.H."/>
            <person name="Hellsten U."/>
            <person name="Kawashima T."/>
            <person name="Kuo A."/>
            <person name="Mitros T."/>
            <person name="Salamov A."/>
            <person name="Carpenter M.L."/>
            <person name="Signorovitch A.Y."/>
            <person name="Moreno M.A."/>
            <person name="Kamm K."/>
            <person name="Grimwood J."/>
            <person name="Schmutz J."/>
            <person name="Shapiro H."/>
            <person name="Grigoriev I.V."/>
            <person name="Buss L.W."/>
            <person name="Schierwater B."/>
            <person name="Dellaporta S.L."/>
            <person name="Rokhsar D.S."/>
        </authorList>
    </citation>
    <scope>NUCLEOTIDE SEQUENCE [LARGE SCALE GENOMIC DNA]</scope>
    <source>
        <strain evidence="1 2">Grell-BS-1999</strain>
    </source>
</reference>
<dbReference type="GeneID" id="6751285"/>
<keyword evidence="2" id="KW-1185">Reference proteome</keyword>